<dbReference type="InterPro" id="IPR011330">
    <property type="entry name" value="Glyco_hydro/deAcase_b/a-brl"/>
</dbReference>
<dbReference type="AlphaFoldDB" id="A0A2S9GTC6"/>
<reference evidence="4 5" key="1">
    <citation type="submission" date="2018-02" db="EMBL/GenBank/DDBJ databases">
        <title>Solimicrobium silvestre gen. nov., sp. nov., isolated from alpine forest soil.</title>
        <authorList>
            <person name="Margesin R."/>
            <person name="Albuquerque L."/>
            <person name="Zhang D.-C."/>
            <person name="Froufe H.J.C."/>
            <person name="Severino R."/>
            <person name="Roxo I."/>
            <person name="Egas C."/>
            <person name="Da Costa M.S."/>
        </authorList>
    </citation>
    <scope>NUCLEOTIDE SEQUENCE [LARGE SCALE GENOMIC DNA]</scope>
    <source>
        <strain evidence="4 5">S20-91</strain>
    </source>
</reference>
<dbReference type="Proteomes" id="UP000237839">
    <property type="component" value="Unassembled WGS sequence"/>
</dbReference>
<dbReference type="PANTHER" id="PTHR34216">
    <property type="match status" value="1"/>
</dbReference>
<evidence type="ECO:0000313" key="4">
    <source>
        <dbReference type="EMBL" id="PRC90963.1"/>
    </source>
</evidence>
<accession>A0A2S9GTC6</accession>
<sequence length="326" mass="36413">MTFSLINNLTSRFIRVVGNQIAPSAVGQGRLCILIYHRILEHVDPLLESEPDVASFRWQMEALASCFNVLPLHEALDTLRNGRMPPRAVCITFDDGYRSTHDLALPILKEFNFPATVFVTTSYLDGSNMWNDRILEAVRSLPVGPLDLTNSGLGIHPISSLADRENAADKLIRAAKYLPSEQRLDLSLKLESLIGAAHRSGLMLTHDMVRTLVENGIEVGGHTVTHPILTKLDDQRAKEEIVGCKQELEAIIGKPVRLFAYPNGKVGMDYDERHVQMAKEAGYSAAFITTMGPATGQTDPYQIPRGRPWDKSQLMFKLRLLRWLAE</sequence>
<dbReference type="GO" id="GO:0005576">
    <property type="term" value="C:extracellular region"/>
    <property type="evidence" value="ECO:0007669"/>
    <property type="project" value="UniProtKB-SubCell"/>
</dbReference>
<dbReference type="EMBL" id="PUGF01000032">
    <property type="protein sequence ID" value="PRC90963.1"/>
    <property type="molecule type" value="Genomic_DNA"/>
</dbReference>
<dbReference type="Gene3D" id="3.20.20.370">
    <property type="entry name" value="Glycoside hydrolase/deacetylase"/>
    <property type="match status" value="1"/>
</dbReference>
<proteinExistence type="predicted"/>
<comment type="subcellular location">
    <subcellularLocation>
        <location evidence="1">Secreted</location>
    </subcellularLocation>
</comment>
<evidence type="ECO:0000313" key="5">
    <source>
        <dbReference type="Proteomes" id="UP000237839"/>
    </source>
</evidence>
<dbReference type="GO" id="GO:0016810">
    <property type="term" value="F:hydrolase activity, acting on carbon-nitrogen (but not peptide) bonds"/>
    <property type="evidence" value="ECO:0007669"/>
    <property type="project" value="InterPro"/>
</dbReference>
<dbReference type="GO" id="GO:0005975">
    <property type="term" value="P:carbohydrate metabolic process"/>
    <property type="evidence" value="ECO:0007669"/>
    <property type="project" value="InterPro"/>
</dbReference>
<evidence type="ECO:0000256" key="2">
    <source>
        <dbReference type="ARBA" id="ARBA00022729"/>
    </source>
</evidence>
<name>A0A2S9GTC6_9BURK</name>
<dbReference type="Pfam" id="PF01522">
    <property type="entry name" value="Polysacc_deac_1"/>
    <property type="match status" value="1"/>
</dbReference>
<dbReference type="SUPFAM" id="SSF88713">
    <property type="entry name" value="Glycoside hydrolase/deacetylase"/>
    <property type="match status" value="1"/>
</dbReference>
<gene>
    <name evidence="4" type="ORF">S2091_4364</name>
</gene>
<organism evidence="4 5">
    <name type="scientific">Solimicrobium silvestre</name>
    <dbReference type="NCBI Taxonomy" id="2099400"/>
    <lineage>
        <taxon>Bacteria</taxon>
        <taxon>Pseudomonadati</taxon>
        <taxon>Pseudomonadota</taxon>
        <taxon>Betaproteobacteria</taxon>
        <taxon>Burkholderiales</taxon>
        <taxon>Oxalobacteraceae</taxon>
        <taxon>Solimicrobium</taxon>
    </lineage>
</organism>
<evidence type="ECO:0000259" key="3">
    <source>
        <dbReference type="PROSITE" id="PS51677"/>
    </source>
</evidence>
<dbReference type="PANTHER" id="PTHR34216:SF3">
    <property type="entry name" value="POLY-BETA-1,6-N-ACETYL-D-GLUCOSAMINE N-DEACETYLASE"/>
    <property type="match status" value="1"/>
</dbReference>
<keyword evidence="2" id="KW-0732">Signal</keyword>
<dbReference type="InterPro" id="IPR002509">
    <property type="entry name" value="NODB_dom"/>
</dbReference>
<protein>
    <submittedName>
        <fullName evidence="4">Polysaccharide deacetylase</fullName>
    </submittedName>
</protein>
<dbReference type="InterPro" id="IPR051398">
    <property type="entry name" value="Polysacch_Deacetylase"/>
</dbReference>
<dbReference type="OrthoDB" id="9814639at2"/>
<dbReference type="RefSeq" id="WP_105534090.1">
    <property type="nucleotide sequence ID" value="NZ_PUGF01000032.1"/>
</dbReference>
<evidence type="ECO:0000256" key="1">
    <source>
        <dbReference type="ARBA" id="ARBA00004613"/>
    </source>
</evidence>
<keyword evidence="5" id="KW-1185">Reference proteome</keyword>
<dbReference type="PROSITE" id="PS51677">
    <property type="entry name" value="NODB"/>
    <property type="match status" value="1"/>
</dbReference>
<feature type="domain" description="NodB homology" evidence="3">
    <location>
        <begin position="87"/>
        <end position="326"/>
    </location>
</feature>
<dbReference type="CDD" id="cd10918">
    <property type="entry name" value="CE4_NodB_like_5s_6s"/>
    <property type="match status" value="1"/>
</dbReference>
<comment type="caution">
    <text evidence="4">The sequence shown here is derived from an EMBL/GenBank/DDBJ whole genome shotgun (WGS) entry which is preliminary data.</text>
</comment>